<name>A0ABT5YG53_9GAMM</name>
<accession>A0ABT5YG53</accession>
<dbReference type="Proteomes" id="UP001143391">
    <property type="component" value="Unassembled WGS sequence"/>
</dbReference>
<evidence type="ECO:0000313" key="2">
    <source>
        <dbReference type="EMBL" id="MDF0752677.1"/>
    </source>
</evidence>
<reference evidence="2" key="1">
    <citation type="submission" date="2022-07" db="EMBL/GenBank/DDBJ databases">
        <title>Marinobacter iranensis a new bacterium isolate from a hipersaline lake in Iran.</title>
        <authorList>
            <person name="Mohammad A.M.A."/>
            <person name="Cristina S.-P."/>
            <person name="Antonio V."/>
        </authorList>
    </citation>
    <scope>NUCLEOTIDE SEQUENCE</scope>
    <source>
        <strain evidence="2">71-i</strain>
    </source>
</reference>
<dbReference type="RefSeq" id="WP_275710230.1">
    <property type="nucleotide sequence ID" value="NZ_JANCMW010000020.1"/>
</dbReference>
<feature type="transmembrane region" description="Helical" evidence="1">
    <location>
        <begin position="88"/>
        <end position="109"/>
    </location>
</feature>
<proteinExistence type="predicted"/>
<feature type="transmembrane region" description="Helical" evidence="1">
    <location>
        <begin position="44"/>
        <end position="67"/>
    </location>
</feature>
<protein>
    <submittedName>
        <fullName evidence="2">Uncharacterized protein</fullName>
    </submittedName>
</protein>
<evidence type="ECO:0000313" key="3">
    <source>
        <dbReference type="Proteomes" id="UP001143391"/>
    </source>
</evidence>
<gene>
    <name evidence="2" type="ORF">NLU14_20830</name>
</gene>
<keyword evidence="1" id="KW-1133">Transmembrane helix</keyword>
<organism evidence="2 3">
    <name type="scientific">Marinobacter iranensis</name>
    <dbReference type="NCBI Taxonomy" id="2962607"/>
    <lineage>
        <taxon>Bacteria</taxon>
        <taxon>Pseudomonadati</taxon>
        <taxon>Pseudomonadota</taxon>
        <taxon>Gammaproteobacteria</taxon>
        <taxon>Pseudomonadales</taxon>
        <taxon>Marinobacteraceae</taxon>
        <taxon>Marinobacter</taxon>
    </lineage>
</organism>
<sequence>MKKASLTSGMNRHQKILCVILLPPIILAVPQIFGPKNFCPNPEVATVALYLSASITFAVSLWAGYLWHTGKINPAPQWYSLGRAKKCLAFISCPLLLWSVLHLSFGYTIPRIWTMLDSETRMVKYEVTKYRGGGRHSCSYQLENDHLDRMYFEICVPKDFWYRLPDRRFLATFKVEQSSLGTTFEGTRDDWAGLR</sequence>
<keyword evidence="1" id="KW-0812">Transmembrane</keyword>
<keyword evidence="1" id="KW-0472">Membrane</keyword>
<comment type="caution">
    <text evidence="2">The sequence shown here is derived from an EMBL/GenBank/DDBJ whole genome shotgun (WGS) entry which is preliminary data.</text>
</comment>
<keyword evidence="3" id="KW-1185">Reference proteome</keyword>
<evidence type="ECO:0000256" key="1">
    <source>
        <dbReference type="SAM" id="Phobius"/>
    </source>
</evidence>
<dbReference type="EMBL" id="JANCMW010000020">
    <property type="protein sequence ID" value="MDF0752677.1"/>
    <property type="molecule type" value="Genomic_DNA"/>
</dbReference>